<dbReference type="PANTHER" id="PTHR12714">
    <property type="entry name" value="PROTEIN-S ISOPRENYLCYSTEINE O-METHYLTRANSFERASE"/>
    <property type="match status" value="1"/>
</dbReference>
<keyword evidence="4 6" id="KW-0472">Membrane</keyword>
<evidence type="ECO:0000256" key="1">
    <source>
        <dbReference type="ARBA" id="ARBA00004141"/>
    </source>
</evidence>
<evidence type="ECO:0000256" key="6">
    <source>
        <dbReference type="SAM" id="Phobius"/>
    </source>
</evidence>
<keyword evidence="3 6" id="KW-1133">Transmembrane helix</keyword>
<evidence type="ECO:0000313" key="8">
    <source>
        <dbReference type="Proteomes" id="UP001212997"/>
    </source>
</evidence>
<comment type="subcellular location">
    <subcellularLocation>
        <location evidence="1">Membrane</location>
        <topology evidence="1">Multi-pass membrane protein</topology>
    </subcellularLocation>
</comment>
<evidence type="ECO:0000256" key="3">
    <source>
        <dbReference type="ARBA" id="ARBA00022989"/>
    </source>
</evidence>
<proteinExistence type="predicted"/>
<dbReference type="Gene3D" id="1.20.120.1630">
    <property type="match status" value="1"/>
</dbReference>
<dbReference type="AlphaFoldDB" id="A0AAD5YJM6"/>
<feature type="transmembrane region" description="Helical" evidence="6">
    <location>
        <begin position="292"/>
        <end position="313"/>
    </location>
</feature>
<comment type="caution">
    <text evidence="7">The sequence shown here is derived from an EMBL/GenBank/DDBJ whole genome shotgun (WGS) entry which is preliminary data.</text>
</comment>
<dbReference type="Proteomes" id="UP001212997">
    <property type="component" value="Unassembled WGS sequence"/>
</dbReference>
<evidence type="ECO:0000256" key="5">
    <source>
        <dbReference type="SAM" id="MobiDB-lite"/>
    </source>
</evidence>
<evidence type="ECO:0000313" key="7">
    <source>
        <dbReference type="EMBL" id="KAJ3485774.1"/>
    </source>
</evidence>
<name>A0AAD5YJM6_9APHY</name>
<dbReference type="PANTHER" id="PTHR12714:SF9">
    <property type="entry name" value="PROTEIN-S-ISOPRENYLCYSTEINE O-METHYLTRANSFERASE"/>
    <property type="match status" value="1"/>
</dbReference>
<keyword evidence="2 6" id="KW-0812">Transmembrane</keyword>
<accession>A0AAD5YJM6</accession>
<dbReference type="GO" id="GO:0016740">
    <property type="term" value="F:transferase activity"/>
    <property type="evidence" value="ECO:0007669"/>
    <property type="project" value="UniProtKB-ARBA"/>
</dbReference>
<reference evidence="7" key="1">
    <citation type="submission" date="2022-07" db="EMBL/GenBank/DDBJ databases">
        <title>Genome Sequence of Physisporinus lineatus.</title>
        <authorList>
            <person name="Buettner E."/>
        </authorList>
    </citation>
    <scope>NUCLEOTIDE SEQUENCE</scope>
    <source>
        <strain evidence="7">VT162</strain>
    </source>
</reference>
<sequence length="348" mass="38225">MPNANLGTGQHGAEAVGNSDEGAIPNHRLRSGACTSRIDDHPSTHYRFPAMLPLVPTAVIFTGLSNHIGLAVPKPSQTVWENVTTKERNAYDIVEGNSWSKVGLLATKIIVWSCTLCELMHITLQDNPHSSAGMKLVSWLPSSVLHYLQSLHLDHSRFTLPQYIGLAFLTAGALVHMSARLSLGKYASFPLISSNTVPRMLYVPPSQILDESVSNDTIPIPTLAPQKSQVDWSLRASHRLITNGPYAYIQHPIYLGTALTFVGSGLFHFSKGSILRASLESTSVTFLRHEHLSAWGIGVVVAAALACGTLYGLMQRARWEEVALQERFGKEYAIYQWTVPFRLVPGVY</sequence>
<dbReference type="EMBL" id="JANAWD010000142">
    <property type="protein sequence ID" value="KAJ3485774.1"/>
    <property type="molecule type" value="Genomic_DNA"/>
</dbReference>
<dbReference type="GO" id="GO:0016020">
    <property type="term" value="C:membrane"/>
    <property type="evidence" value="ECO:0007669"/>
    <property type="project" value="UniProtKB-SubCell"/>
</dbReference>
<evidence type="ECO:0000256" key="4">
    <source>
        <dbReference type="ARBA" id="ARBA00023136"/>
    </source>
</evidence>
<gene>
    <name evidence="7" type="ORF">NLI96_g4706</name>
</gene>
<evidence type="ECO:0000256" key="2">
    <source>
        <dbReference type="ARBA" id="ARBA00022692"/>
    </source>
</evidence>
<organism evidence="7 8">
    <name type="scientific">Meripilus lineatus</name>
    <dbReference type="NCBI Taxonomy" id="2056292"/>
    <lineage>
        <taxon>Eukaryota</taxon>
        <taxon>Fungi</taxon>
        <taxon>Dikarya</taxon>
        <taxon>Basidiomycota</taxon>
        <taxon>Agaricomycotina</taxon>
        <taxon>Agaricomycetes</taxon>
        <taxon>Polyporales</taxon>
        <taxon>Meripilaceae</taxon>
        <taxon>Meripilus</taxon>
    </lineage>
</organism>
<evidence type="ECO:0008006" key="9">
    <source>
        <dbReference type="Google" id="ProtNLM"/>
    </source>
</evidence>
<keyword evidence="8" id="KW-1185">Reference proteome</keyword>
<protein>
    <recommendedName>
        <fullName evidence="9">Protein-S-isoprenylcysteine O-methyltransferase</fullName>
    </recommendedName>
</protein>
<feature type="region of interest" description="Disordered" evidence="5">
    <location>
        <begin position="1"/>
        <end position="26"/>
    </location>
</feature>